<feature type="domain" description="AAA" evidence="9">
    <location>
        <begin position="59"/>
        <end position="178"/>
    </location>
</feature>
<dbReference type="Pfam" id="PF13614">
    <property type="entry name" value="AAA_31"/>
    <property type="match status" value="1"/>
</dbReference>
<dbReference type="RefSeq" id="WP_127489271.1">
    <property type="nucleotide sequence ID" value="NZ_CP022572.1"/>
</dbReference>
<evidence type="ECO:0000313" key="11">
    <source>
        <dbReference type="Proteomes" id="UP000282892"/>
    </source>
</evidence>
<dbReference type="InterPro" id="IPR025669">
    <property type="entry name" value="AAA_dom"/>
</dbReference>
<accession>A0A3Q9R209</accession>
<dbReference type="CDD" id="cd05387">
    <property type="entry name" value="BY-kinase"/>
    <property type="match status" value="1"/>
</dbReference>
<evidence type="ECO:0000313" key="10">
    <source>
        <dbReference type="EMBL" id="AZU64494.1"/>
    </source>
</evidence>
<dbReference type="FunFam" id="3.40.50.300:FF:000527">
    <property type="entry name" value="Tyrosine-protein kinase etk"/>
    <property type="match status" value="1"/>
</dbReference>
<evidence type="ECO:0000256" key="5">
    <source>
        <dbReference type="ARBA" id="ARBA00022777"/>
    </source>
</evidence>
<keyword evidence="11" id="KW-1185">Reference proteome</keyword>
<name>A0A3Q9R209_9BACI</name>
<evidence type="ECO:0000256" key="1">
    <source>
        <dbReference type="ARBA" id="ARBA00007316"/>
    </source>
</evidence>
<dbReference type="GO" id="GO:0005524">
    <property type="term" value="F:ATP binding"/>
    <property type="evidence" value="ECO:0007669"/>
    <property type="project" value="UniProtKB-KW"/>
</dbReference>
<dbReference type="EC" id="2.7.10.2" evidence="2"/>
<dbReference type="STRING" id="1193713.GCA_001636315_02201"/>
<evidence type="ECO:0000256" key="2">
    <source>
        <dbReference type="ARBA" id="ARBA00011903"/>
    </source>
</evidence>
<keyword evidence="6" id="KW-0067">ATP-binding</keyword>
<keyword evidence="4" id="KW-0547">Nucleotide-binding</keyword>
<proteinExistence type="inferred from homology"/>
<evidence type="ECO:0000256" key="4">
    <source>
        <dbReference type="ARBA" id="ARBA00022741"/>
    </source>
</evidence>
<dbReference type="GO" id="GO:0042802">
    <property type="term" value="F:identical protein binding"/>
    <property type="evidence" value="ECO:0007669"/>
    <property type="project" value="UniProtKB-ARBA"/>
</dbReference>
<keyword evidence="7" id="KW-0829">Tyrosine-protein kinase</keyword>
<organism evidence="10 11">
    <name type="scientific">Neobacillus mesonae</name>
    <dbReference type="NCBI Taxonomy" id="1193713"/>
    <lineage>
        <taxon>Bacteria</taxon>
        <taxon>Bacillati</taxon>
        <taxon>Bacillota</taxon>
        <taxon>Bacilli</taxon>
        <taxon>Bacillales</taxon>
        <taxon>Bacillaceae</taxon>
        <taxon>Neobacillus</taxon>
    </lineage>
</organism>
<evidence type="ECO:0000256" key="7">
    <source>
        <dbReference type="ARBA" id="ARBA00023137"/>
    </source>
</evidence>
<dbReference type="AlphaFoldDB" id="A0A3Q9R209"/>
<keyword evidence="5" id="KW-0418">Kinase</keyword>
<dbReference type="PANTHER" id="PTHR32309:SF13">
    <property type="entry name" value="FERRIC ENTEROBACTIN TRANSPORT PROTEIN FEPE"/>
    <property type="match status" value="1"/>
</dbReference>
<evidence type="ECO:0000256" key="3">
    <source>
        <dbReference type="ARBA" id="ARBA00022679"/>
    </source>
</evidence>
<dbReference type="InterPro" id="IPR005702">
    <property type="entry name" value="Wzc-like_C"/>
</dbReference>
<dbReference type="SUPFAM" id="SSF52540">
    <property type="entry name" value="P-loop containing nucleoside triphosphate hydrolases"/>
    <property type="match status" value="1"/>
</dbReference>
<protein>
    <recommendedName>
        <fullName evidence="2">non-specific protein-tyrosine kinase</fullName>
        <ecNumber evidence="2">2.7.10.2</ecNumber>
    </recommendedName>
</protein>
<dbReference type="EMBL" id="CP022572">
    <property type="protein sequence ID" value="AZU64494.1"/>
    <property type="molecule type" value="Genomic_DNA"/>
</dbReference>
<dbReference type="OrthoDB" id="9794577at2"/>
<comment type="similarity">
    <text evidence="1">Belongs to the CpsD/CapB family.</text>
</comment>
<keyword evidence="3" id="KW-0808">Transferase</keyword>
<dbReference type="Gene3D" id="3.40.50.300">
    <property type="entry name" value="P-loop containing nucleotide triphosphate hydrolases"/>
    <property type="match status" value="1"/>
</dbReference>
<dbReference type="KEGG" id="nmk:CHR53_26505"/>
<comment type="catalytic activity">
    <reaction evidence="8">
        <text>L-tyrosyl-[protein] + ATP = O-phospho-L-tyrosyl-[protein] + ADP + H(+)</text>
        <dbReference type="Rhea" id="RHEA:10596"/>
        <dbReference type="Rhea" id="RHEA-COMP:10136"/>
        <dbReference type="Rhea" id="RHEA-COMP:20101"/>
        <dbReference type="ChEBI" id="CHEBI:15378"/>
        <dbReference type="ChEBI" id="CHEBI:30616"/>
        <dbReference type="ChEBI" id="CHEBI:46858"/>
        <dbReference type="ChEBI" id="CHEBI:61978"/>
        <dbReference type="ChEBI" id="CHEBI:456216"/>
        <dbReference type="EC" id="2.7.10.2"/>
    </reaction>
</comment>
<dbReference type="InterPro" id="IPR050445">
    <property type="entry name" value="Bact_polysacc_biosynth/exp"/>
</dbReference>
<evidence type="ECO:0000256" key="8">
    <source>
        <dbReference type="ARBA" id="ARBA00051245"/>
    </source>
</evidence>
<dbReference type="PANTHER" id="PTHR32309">
    <property type="entry name" value="TYROSINE-PROTEIN KINASE"/>
    <property type="match status" value="1"/>
</dbReference>
<gene>
    <name evidence="10" type="ORF">CHR53_26505</name>
</gene>
<evidence type="ECO:0000256" key="6">
    <source>
        <dbReference type="ARBA" id="ARBA00022840"/>
    </source>
</evidence>
<reference evidence="10 11" key="1">
    <citation type="submission" date="2017-07" db="EMBL/GenBank/DDBJ databases">
        <title>The complete genome sequence of Bacillus mesonae strain H20-5, an efficient strain improving plant abiotic stress resistance.</title>
        <authorList>
            <person name="Kim S.Y."/>
            <person name="Song H."/>
            <person name="Sang M.K."/>
            <person name="Weon H.-Y."/>
            <person name="Song J."/>
        </authorList>
    </citation>
    <scope>NUCLEOTIDE SEQUENCE [LARGE SCALE GENOMIC DNA]</scope>
    <source>
        <strain evidence="10 11">H20-5</strain>
    </source>
</reference>
<dbReference type="GO" id="GO:0005886">
    <property type="term" value="C:plasma membrane"/>
    <property type="evidence" value="ECO:0007669"/>
    <property type="project" value="TreeGrafter"/>
</dbReference>
<dbReference type="GO" id="GO:0004715">
    <property type="term" value="F:non-membrane spanning protein tyrosine kinase activity"/>
    <property type="evidence" value="ECO:0007669"/>
    <property type="project" value="UniProtKB-EC"/>
</dbReference>
<sequence length="234" mass="25829">MALRKKKKLVSKDARRKLITAIAPKSPISEQYRTVRTNIQFSSIDNEIRTIMVTSSGPAEGKSTTVANLAVTFAQLGKKVLLVDADLRKPTVHHTFATENLFGFTTVLTKQRSLEKTVVATSESDLYILPSGPIPPNPAELLSSKSMEQFIEDAKELFDYVLFDTPPLLAVADPQIIANKCDGTILVVFSEKTEIESAKKGKELLQNAQSKLLGVVLNAKEAQKGDYYYYYGAK</sequence>
<dbReference type="InterPro" id="IPR027417">
    <property type="entry name" value="P-loop_NTPase"/>
</dbReference>
<dbReference type="NCBIfam" id="TIGR01007">
    <property type="entry name" value="eps_fam"/>
    <property type="match status" value="1"/>
</dbReference>
<evidence type="ECO:0000259" key="9">
    <source>
        <dbReference type="Pfam" id="PF13614"/>
    </source>
</evidence>
<dbReference type="Proteomes" id="UP000282892">
    <property type="component" value="Chromosome"/>
</dbReference>